<dbReference type="EMBL" id="CP033968">
    <property type="protein sequence ID" value="AZG12014.1"/>
    <property type="molecule type" value="Genomic_DNA"/>
</dbReference>
<keyword evidence="2" id="KW-0614">Plasmid</keyword>
<dbReference type="KEGG" id="cpau:EHF44_00575"/>
<evidence type="ECO:0000313" key="3">
    <source>
        <dbReference type="Proteomes" id="UP000270411"/>
    </source>
</evidence>
<feature type="region of interest" description="Disordered" evidence="1">
    <location>
        <begin position="1"/>
        <end position="46"/>
    </location>
</feature>
<name>A0A3G8GV81_9BURK</name>
<dbReference type="OrthoDB" id="5519681at2"/>
<dbReference type="GO" id="GO:0003676">
    <property type="term" value="F:nucleic acid binding"/>
    <property type="evidence" value="ECO:0007669"/>
    <property type="project" value="InterPro"/>
</dbReference>
<reference evidence="3" key="1">
    <citation type="submission" date="2018-11" db="EMBL/GenBank/DDBJ databases">
        <title>FDA dAtabase for Regulatory Grade micrObial Sequences (FDA-ARGOS): Supporting development and validation of Infectious Disease Dx tests.</title>
        <authorList>
            <person name="Goldberg B."/>
            <person name="Campos J."/>
            <person name="Tallon L."/>
            <person name="Sadzewicz L."/>
            <person name="Zhao X."/>
            <person name="Vavikolanu K."/>
            <person name="Mehta A."/>
            <person name="Aluvathingal J."/>
            <person name="Nadendla S."/>
            <person name="Geyer C."/>
            <person name="Nandy P."/>
            <person name="Yan Y."/>
            <person name="Sichtig H."/>
        </authorList>
    </citation>
    <scope>NUCLEOTIDE SEQUENCE [LARGE SCALE GENOMIC DNA]</scope>
    <source>
        <strain evidence="3">FDAARGOS_614</strain>
        <plasmid evidence="3">unnamed1</plasmid>
    </source>
</reference>
<dbReference type="GeneID" id="60825104"/>
<dbReference type="Proteomes" id="UP000270411">
    <property type="component" value="Plasmid unnamed1"/>
</dbReference>
<organism evidence="2 3">
    <name type="scientific">Cupriavidus pauculus</name>
    <dbReference type="NCBI Taxonomy" id="82633"/>
    <lineage>
        <taxon>Bacteria</taxon>
        <taxon>Pseudomonadati</taxon>
        <taxon>Pseudomonadota</taxon>
        <taxon>Betaproteobacteria</taxon>
        <taxon>Burkholderiales</taxon>
        <taxon>Burkholderiaceae</taxon>
        <taxon>Cupriavidus</taxon>
    </lineage>
</organism>
<feature type="compositionally biased region" description="Basic and acidic residues" evidence="1">
    <location>
        <begin position="1"/>
        <end position="11"/>
    </location>
</feature>
<proteinExistence type="predicted"/>
<dbReference type="AlphaFoldDB" id="A0A3G8GV81"/>
<protein>
    <submittedName>
        <fullName evidence="2">VRR-NUC domain-containing protein</fullName>
    </submittedName>
</protein>
<accession>A0A3G8GV81</accession>
<gene>
    <name evidence="2" type="ORF">EHF44_00575</name>
</gene>
<dbReference type="Gene3D" id="3.40.1350.10">
    <property type="match status" value="1"/>
</dbReference>
<sequence length="171" mass="18960">MGKRLSEKEYEALLGRAQKTSTPVVPQEKPTKRAARAKPTDPPSPRETKVLLACMELLEQHPSVAWVMRMNTGVAVYGEGDQKRFVRFSIPGVSDIVGQLKDGRFFAVEVKRPGKEPTDDQWAFLQNVAQNGGLAGWVDDASQLANFIPARIGQGISPCTVYEPPKRTRLR</sequence>
<evidence type="ECO:0000256" key="1">
    <source>
        <dbReference type="SAM" id="MobiDB-lite"/>
    </source>
</evidence>
<dbReference type="InterPro" id="IPR011856">
    <property type="entry name" value="tRNA_endonuc-like_dom_sf"/>
</dbReference>
<dbReference type="RefSeq" id="WP_017514909.1">
    <property type="nucleotide sequence ID" value="NZ_CP033968.1"/>
</dbReference>
<geneLocation type="plasmid" evidence="2">
    <name>unnamed1</name>
</geneLocation>
<evidence type="ECO:0000313" key="2">
    <source>
        <dbReference type="EMBL" id="AZG12014.1"/>
    </source>
</evidence>